<dbReference type="GO" id="GO:0000160">
    <property type="term" value="P:phosphorelay signal transduction system"/>
    <property type="evidence" value="ECO:0007669"/>
    <property type="project" value="InterPro"/>
</dbReference>
<dbReference type="AlphaFoldDB" id="A0A8A4TEB0"/>
<dbReference type="InterPro" id="IPR050595">
    <property type="entry name" value="Bact_response_regulator"/>
</dbReference>
<dbReference type="PANTHER" id="PTHR44591:SF3">
    <property type="entry name" value="RESPONSE REGULATORY DOMAIN-CONTAINING PROTEIN"/>
    <property type="match status" value="1"/>
</dbReference>
<organism evidence="4 5">
    <name type="scientific">Sulfidibacter corallicola</name>
    <dbReference type="NCBI Taxonomy" id="2818388"/>
    <lineage>
        <taxon>Bacteria</taxon>
        <taxon>Pseudomonadati</taxon>
        <taxon>Acidobacteriota</taxon>
        <taxon>Holophagae</taxon>
        <taxon>Acanthopleuribacterales</taxon>
        <taxon>Acanthopleuribacteraceae</taxon>
        <taxon>Sulfidibacter</taxon>
    </lineage>
</organism>
<evidence type="ECO:0000313" key="4">
    <source>
        <dbReference type="EMBL" id="QTD47564.1"/>
    </source>
</evidence>
<evidence type="ECO:0000256" key="2">
    <source>
        <dbReference type="PROSITE-ProRule" id="PRU00169"/>
    </source>
</evidence>
<evidence type="ECO:0000259" key="3">
    <source>
        <dbReference type="PROSITE" id="PS50110"/>
    </source>
</evidence>
<name>A0A8A4TEB0_SULCO</name>
<dbReference type="Pfam" id="PF00072">
    <property type="entry name" value="Response_reg"/>
    <property type="match status" value="1"/>
</dbReference>
<feature type="domain" description="Response regulatory" evidence="3">
    <location>
        <begin position="16"/>
        <end position="133"/>
    </location>
</feature>
<dbReference type="Gene3D" id="3.40.50.2300">
    <property type="match status" value="1"/>
</dbReference>
<reference evidence="4" key="1">
    <citation type="submission" date="2021-03" db="EMBL/GenBank/DDBJ databases">
        <title>Acanthopleuribacteraceae sp. M133.</title>
        <authorList>
            <person name="Wang G."/>
        </authorList>
    </citation>
    <scope>NUCLEOTIDE SEQUENCE</scope>
    <source>
        <strain evidence="4">M133</strain>
    </source>
</reference>
<accession>A0A8A4TEB0</accession>
<proteinExistence type="predicted"/>
<evidence type="ECO:0000256" key="1">
    <source>
        <dbReference type="ARBA" id="ARBA00022553"/>
    </source>
</evidence>
<dbReference type="KEGG" id="scor:J3U87_18385"/>
<evidence type="ECO:0000313" key="5">
    <source>
        <dbReference type="Proteomes" id="UP000663929"/>
    </source>
</evidence>
<feature type="modified residue" description="4-aspartylphosphate" evidence="2">
    <location>
        <position position="66"/>
    </location>
</feature>
<dbReference type="InterPro" id="IPR011006">
    <property type="entry name" value="CheY-like_superfamily"/>
</dbReference>
<dbReference type="PROSITE" id="PS50110">
    <property type="entry name" value="RESPONSE_REGULATORY"/>
    <property type="match status" value="1"/>
</dbReference>
<keyword evidence="1 2" id="KW-0597">Phosphoprotein</keyword>
<dbReference type="PANTHER" id="PTHR44591">
    <property type="entry name" value="STRESS RESPONSE REGULATOR PROTEIN 1"/>
    <property type="match status" value="1"/>
</dbReference>
<dbReference type="InterPro" id="IPR001789">
    <property type="entry name" value="Sig_transdc_resp-reg_receiver"/>
</dbReference>
<dbReference type="SUPFAM" id="SSF52172">
    <property type="entry name" value="CheY-like"/>
    <property type="match status" value="1"/>
</dbReference>
<dbReference type="SMART" id="SM00448">
    <property type="entry name" value="REC"/>
    <property type="match status" value="1"/>
</dbReference>
<dbReference type="EMBL" id="CP071793">
    <property type="protein sequence ID" value="QTD47564.1"/>
    <property type="molecule type" value="Genomic_DNA"/>
</dbReference>
<gene>
    <name evidence="4" type="ORF">J3U87_18385</name>
</gene>
<dbReference type="RefSeq" id="WP_237377233.1">
    <property type="nucleotide sequence ID" value="NZ_CP071793.1"/>
</dbReference>
<sequence>MTEAQEGSTPTPALRRVMYVEDEPDIQLIVRMALEELGDFEVEICSGGSEALARVDQWRPDLILLDVMMPDMDGPTTFRALREKACCRSTPIVFITAKIQRQEIQPYLDLGAADVIQKPFDPLALPQRLRSIWERCREA</sequence>
<dbReference type="Proteomes" id="UP000663929">
    <property type="component" value="Chromosome"/>
</dbReference>
<protein>
    <submittedName>
        <fullName evidence="4">Response regulator</fullName>
    </submittedName>
</protein>
<keyword evidence="5" id="KW-1185">Reference proteome</keyword>